<evidence type="ECO:0000313" key="3">
    <source>
        <dbReference type="Proteomes" id="UP000004925"/>
    </source>
</evidence>
<dbReference type="AlphaFoldDB" id="A0A0M1VV06"/>
<dbReference type="RefSeq" id="WP_005887874.1">
    <property type="nucleotide sequence ID" value="NZ_KQ235737.1"/>
</dbReference>
<reference evidence="2 3" key="1">
    <citation type="submission" date="2011-10" db="EMBL/GenBank/DDBJ databases">
        <title>The Genome Sequence of Fusobacterium sp. 4_1_13.</title>
        <authorList>
            <consortium name="The Broad Institute Genome Sequencing Platform"/>
            <person name="Earl A."/>
            <person name="Ward D."/>
            <person name="Feldgarden M."/>
            <person name="Gevers D."/>
            <person name="Strauss J."/>
            <person name="Ambrose C."/>
            <person name="Allen-Vercoe E."/>
            <person name="Young S.K."/>
            <person name="Zeng Q."/>
            <person name="Gargeya S."/>
            <person name="Fitzgerald M."/>
            <person name="Haas B."/>
            <person name="Abouelleil A."/>
            <person name="Alvarado L."/>
            <person name="Arachchi H.M."/>
            <person name="Berlin A."/>
            <person name="Brown A."/>
            <person name="Chapman S.B."/>
            <person name="Chen Z."/>
            <person name="Dunbar C."/>
            <person name="Freedman E."/>
            <person name="Gearin G."/>
            <person name="Goldberg J."/>
            <person name="Griggs A."/>
            <person name="Gujja S."/>
            <person name="Heiman D."/>
            <person name="Howarth C."/>
            <person name="Larson L."/>
            <person name="Lui A."/>
            <person name="MacDonald P.J."/>
            <person name="Montmayeur A."/>
            <person name="Murphy C."/>
            <person name="Neiman D."/>
            <person name="Pearson M."/>
            <person name="Priest M."/>
            <person name="Roberts A."/>
            <person name="Saif S."/>
            <person name="Shea T."/>
            <person name="Shenoy N."/>
            <person name="Sisk P."/>
            <person name="Stolte C."/>
            <person name="Sykes S."/>
            <person name="Wortman J."/>
            <person name="Nusbaum C."/>
            <person name="Birren B."/>
        </authorList>
    </citation>
    <scope>NUCLEOTIDE SEQUENCE [LARGE SCALE GENOMIC DNA]</scope>
    <source>
        <strain evidence="2 3">4_1_13</strain>
    </source>
</reference>
<proteinExistence type="predicted"/>
<keyword evidence="1" id="KW-0175">Coiled coil</keyword>
<comment type="caution">
    <text evidence="2">The sequence shown here is derived from an EMBL/GenBank/DDBJ whole genome shotgun (WGS) entry which is preliminary data.</text>
</comment>
<organism evidence="2 3">
    <name type="scientific">Fusobacterium vincentii 4_1_13</name>
    <dbReference type="NCBI Taxonomy" id="469606"/>
    <lineage>
        <taxon>Bacteria</taxon>
        <taxon>Fusobacteriati</taxon>
        <taxon>Fusobacteriota</taxon>
        <taxon>Fusobacteriia</taxon>
        <taxon>Fusobacteriales</taxon>
        <taxon>Fusobacteriaceae</taxon>
        <taxon>Fusobacterium</taxon>
    </lineage>
</organism>
<feature type="coiled-coil region" evidence="1">
    <location>
        <begin position="19"/>
        <end position="67"/>
    </location>
</feature>
<dbReference type="HOGENOM" id="CLU_2023374_0_0_0"/>
<evidence type="ECO:0008006" key="4">
    <source>
        <dbReference type="Google" id="ProtNLM"/>
    </source>
</evidence>
<evidence type="ECO:0000256" key="1">
    <source>
        <dbReference type="SAM" id="Coils"/>
    </source>
</evidence>
<protein>
    <recommendedName>
        <fullName evidence="4">Adhesion protein FadA</fullName>
    </recommendedName>
</protein>
<dbReference type="InterPro" id="IPR053716">
    <property type="entry name" value="Flag_assembly_chemotaxis_eff"/>
</dbReference>
<dbReference type="Proteomes" id="UP000004925">
    <property type="component" value="Unassembled WGS sequence"/>
</dbReference>
<dbReference type="Pfam" id="PF09403">
    <property type="entry name" value="FadA"/>
    <property type="match status" value="1"/>
</dbReference>
<dbReference type="InterPro" id="IPR018543">
    <property type="entry name" value="Adhesion_FadA"/>
</dbReference>
<dbReference type="eggNOG" id="ENOG5033FRT">
    <property type="taxonomic scope" value="Bacteria"/>
</dbReference>
<sequence length="123" mass="14227">MKKIILTLFVLLSIGIFANDEIISELKGLNAEYEDLVKEEEARFQKEKELSERAAAQNVKLAELKANIEEKLLAAPEERKTKFFKDTFDGLVKDYSKYLSQINEKIAENTEIVSNFEKIQKIR</sequence>
<dbReference type="EMBL" id="ACDE02000019">
    <property type="protein sequence ID" value="EEO40491.1"/>
    <property type="molecule type" value="Genomic_DNA"/>
</dbReference>
<name>A0A0M1VV06_FUSVC</name>
<accession>A0A0M1VV06</accession>
<dbReference type="Gene3D" id="1.10.287.1700">
    <property type="match status" value="1"/>
</dbReference>
<evidence type="ECO:0000313" key="2">
    <source>
        <dbReference type="EMBL" id="EEO40491.1"/>
    </source>
</evidence>
<gene>
    <name evidence="2" type="ORF">FSCG_01204</name>
</gene>